<protein>
    <recommendedName>
        <fullName evidence="2">HD-GYP domain-containing protein</fullName>
    </recommendedName>
</protein>
<dbReference type="PANTHER" id="PTHR45228:SF4">
    <property type="entry name" value="LIPOPROTEIN"/>
    <property type="match status" value="1"/>
</dbReference>
<dbReference type="SUPFAM" id="SSF109604">
    <property type="entry name" value="HD-domain/PDEase-like"/>
    <property type="match status" value="1"/>
</dbReference>
<name>A0A7T5ELH8_9BACL</name>
<feature type="transmembrane region" description="Helical" evidence="1">
    <location>
        <begin position="119"/>
        <end position="141"/>
    </location>
</feature>
<dbReference type="EMBL" id="CP066308">
    <property type="protein sequence ID" value="QQE74827.1"/>
    <property type="molecule type" value="Genomic_DNA"/>
</dbReference>
<feature type="transmembrane region" description="Helical" evidence="1">
    <location>
        <begin position="20"/>
        <end position="43"/>
    </location>
</feature>
<evidence type="ECO:0000313" key="6">
    <source>
        <dbReference type="Proteomes" id="UP000677234"/>
    </source>
</evidence>
<feature type="domain" description="HD-GYP" evidence="2">
    <location>
        <begin position="182"/>
        <end position="380"/>
    </location>
</feature>
<keyword evidence="6" id="KW-1185">Reference proteome</keyword>
<evidence type="ECO:0000259" key="2">
    <source>
        <dbReference type="PROSITE" id="PS51832"/>
    </source>
</evidence>
<accession>A0A7T5ELH8</accession>
<dbReference type="EMBL" id="CP073708">
    <property type="protein sequence ID" value="QUO41911.1"/>
    <property type="molecule type" value="Genomic_DNA"/>
</dbReference>
<dbReference type="AlphaFoldDB" id="A0A7T5ELH8"/>
<evidence type="ECO:0000313" key="5">
    <source>
        <dbReference type="Proteomes" id="UP000595847"/>
    </source>
</evidence>
<gene>
    <name evidence="3" type="ORF">JD108_02245</name>
    <name evidence="4" type="ORF">KDJ56_02245</name>
</gene>
<dbReference type="Gene3D" id="1.10.3210.10">
    <property type="entry name" value="Hypothetical protein af1432"/>
    <property type="match status" value="1"/>
</dbReference>
<feature type="transmembrane region" description="Helical" evidence="1">
    <location>
        <begin position="78"/>
        <end position="99"/>
    </location>
</feature>
<dbReference type="InterPro" id="IPR052020">
    <property type="entry name" value="Cyclic_di-GMP/3'3'-cGAMP_PDE"/>
</dbReference>
<feature type="transmembrane region" description="Helical" evidence="1">
    <location>
        <begin position="49"/>
        <end position="66"/>
    </location>
</feature>
<dbReference type="PANTHER" id="PTHR45228">
    <property type="entry name" value="CYCLIC DI-GMP PHOSPHODIESTERASE TM_0186-RELATED"/>
    <property type="match status" value="1"/>
</dbReference>
<evidence type="ECO:0000256" key="1">
    <source>
        <dbReference type="SAM" id="Phobius"/>
    </source>
</evidence>
<reference evidence="3 5" key="1">
    <citation type="submission" date="2020-12" db="EMBL/GenBank/DDBJ databases">
        <title>strain FJAT-54423T represents a novel species of the genus Brevibacillus.</title>
        <authorList>
            <person name="Tang R."/>
        </authorList>
    </citation>
    <scope>NUCLEOTIDE SEQUENCE [LARGE SCALE GENOMIC DNA]</scope>
    <source>
        <strain evidence="3 5">FJAT-54423</strain>
    </source>
</reference>
<reference evidence="4" key="2">
    <citation type="submission" date="2021-04" db="EMBL/GenBank/DDBJ databases">
        <title>Brevibacillus composti FJAT-54423, complete genome.</title>
        <authorList>
            <person name="Tang R."/>
        </authorList>
    </citation>
    <scope>NUCLEOTIDE SEQUENCE</scope>
    <source>
        <strain evidence="4">FJAT-54424</strain>
    </source>
</reference>
<evidence type="ECO:0000313" key="4">
    <source>
        <dbReference type="EMBL" id="QUO41911.1"/>
    </source>
</evidence>
<dbReference type="InterPro" id="IPR037522">
    <property type="entry name" value="HD_GYP_dom"/>
</dbReference>
<organism evidence="3 5">
    <name type="scientific">Brevibacillus composti</name>
    <dbReference type="NCBI Taxonomy" id="2796470"/>
    <lineage>
        <taxon>Bacteria</taxon>
        <taxon>Bacillati</taxon>
        <taxon>Bacillota</taxon>
        <taxon>Bacilli</taxon>
        <taxon>Bacillales</taxon>
        <taxon>Paenibacillaceae</taxon>
        <taxon>Brevibacillus</taxon>
    </lineage>
</organism>
<feature type="transmembrane region" description="Helical" evidence="1">
    <location>
        <begin position="148"/>
        <end position="168"/>
    </location>
</feature>
<keyword evidence="1" id="KW-0812">Transmembrane</keyword>
<evidence type="ECO:0000313" key="3">
    <source>
        <dbReference type="EMBL" id="QQE74827.1"/>
    </source>
</evidence>
<dbReference type="InterPro" id="IPR003607">
    <property type="entry name" value="HD/PDEase_dom"/>
</dbReference>
<proteinExistence type="predicted"/>
<dbReference type="KEGG" id="bcop:JD108_02245"/>
<dbReference type="RefSeq" id="WP_198828396.1">
    <property type="nucleotide sequence ID" value="NZ_CP066308.1"/>
</dbReference>
<keyword evidence="1" id="KW-1133">Transmembrane helix</keyword>
<dbReference type="Proteomes" id="UP000677234">
    <property type="component" value="Chromosome"/>
</dbReference>
<dbReference type="Pfam" id="PF13487">
    <property type="entry name" value="HD_5"/>
    <property type="match status" value="1"/>
</dbReference>
<dbReference type="Proteomes" id="UP000595847">
    <property type="component" value="Chromosome"/>
</dbReference>
<keyword evidence="1" id="KW-0472">Membrane</keyword>
<dbReference type="CDD" id="cd00077">
    <property type="entry name" value="HDc"/>
    <property type="match status" value="1"/>
</dbReference>
<sequence>MRLRKKKGDHSAYLADRMFWMLSVLVSAYAGILALLTAFAFVSLSWTEVMKLAIYSAVPWTVYLLHKRYVLPDTQSRHVSVFLGIALLLFICLGHPQQLPGIWNVFLIYPLYLSFFHDRLLLAVWGSASSLIYAGSLLLYVDSVALSDVLAVLTLAAGSLLSAWLGFWSQNRWMDSVRQAADAKNREYAMSMLNGLVPIVERKTHTSCKEIEQMGRLIKRMLREFPEEKVYDWEVDLLSLLHYVSRIKWPDYVFEKKGNLTSYEFQIIQEHCHIGTEMFKGAPAYQQVITALLFHHERCDGTGYPAGLKGGQIPVLAQMLGIAESYLAMTTARSYREQLAPEEALERISAMAGSRYEERVVRAFTKSLELPSSPQKKAPIPSMVG</sequence>
<dbReference type="PROSITE" id="PS51832">
    <property type="entry name" value="HD_GYP"/>
    <property type="match status" value="1"/>
</dbReference>